<accession>A0ABQ8FQ17</accession>
<dbReference type="Proteomes" id="UP000774617">
    <property type="component" value="Unassembled WGS sequence"/>
</dbReference>
<evidence type="ECO:0000313" key="2">
    <source>
        <dbReference type="EMBL" id="KAH7010708.1"/>
    </source>
</evidence>
<reference evidence="2 3" key="1">
    <citation type="journal article" date="2021" name="Nat. Commun.">
        <title>Genetic determinants of endophytism in the Arabidopsis root mycobiome.</title>
        <authorList>
            <person name="Mesny F."/>
            <person name="Miyauchi S."/>
            <person name="Thiergart T."/>
            <person name="Pickel B."/>
            <person name="Atanasova L."/>
            <person name="Karlsson M."/>
            <person name="Huettel B."/>
            <person name="Barry K.W."/>
            <person name="Haridas S."/>
            <person name="Chen C."/>
            <person name="Bauer D."/>
            <person name="Andreopoulos W."/>
            <person name="Pangilinan J."/>
            <person name="LaButti K."/>
            <person name="Riley R."/>
            <person name="Lipzen A."/>
            <person name="Clum A."/>
            <person name="Drula E."/>
            <person name="Henrissat B."/>
            <person name="Kohler A."/>
            <person name="Grigoriev I.V."/>
            <person name="Martin F.M."/>
            <person name="Hacquard S."/>
        </authorList>
    </citation>
    <scope>NUCLEOTIDE SEQUENCE [LARGE SCALE GENOMIC DNA]</scope>
    <source>
        <strain evidence="2 3">MPI-SDFR-AT-0080</strain>
    </source>
</reference>
<organism evidence="2 3">
    <name type="scientific">Macrophomina phaseolina</name>
    <dbReference type="NCBI Taxonomy" id="35725"/>
    <lineage>
        <taxon>Eukaryota</taxon>
        <taxon>Fungi</taxon>
        <taxon>Dikarya</taxon>
        <taxon>Ascomycota</taxon>
        <taxon>Pezizomycotina</taxon>
        <taxon>Dothideomycetes</taxon>
        <taxon>Dothideomycetes incertae sedis</taxon>
        <taxon>Botryosphaeriales</taxon>
        <taxon>Botryosphaeriaceae</taxon>
        <taxon>Macrophomina</taxon>
    </lineage>
</organism>
<evidence type="ECO:0000313" key="3">
    <source>
        <dbReference type="Proteomes" id="UP000774617"/>
    </source>
</evidence>
<feature type="region of interest" description="Disordered" evidence="1">
    <location>
        <begin position="41"/>
        <end position="73"/>
    </location>
</feature>
<comment type="caution">
    <text evidence="2">The sequence shown here is derived from an EMBL/GenBank/DDBJ whole genome shotgun (WGS) entry which is preliminary data.</text>
</comment>
<keyword evidence="3" id="KW-1185">Reference proteome</keyword>
<evidence type="ECO:0000256" key="1">
    <source>
        <dbReference type="SAM" id="MobiDB-lite"/>
    </source>
</evidence>
<sequence>MLTNCIPSTNVDASTGLIVPSVAVRRAIWFVPSVARPATATDGTVDSLSMSKAKLPTAPDDDDDASSSDSGPECPVHLEHIEHYVPFYAINSVDPDKLIRANLEPGPQYKTNPATAYFVRCQAILTPKLDAPIDPKSLRAPDPAVTANLVAQACALHPARCRKNPWLHPSLLVVADCTDPAEHGFALVKMAWDGVTGQGRSRARLREIGAQAPRDVQRMPGDGYERVQQRWFSIKLGARVWRAEHPLVAVFQYGVKDENPGVAKLLLDSEARRRKEGDQRAVYAPREVHRESGRPGEKVRWSFEEAVRWFPWMCRRYRWEVNFSREYFVCVNNEEPAEKGVVIARVDWDGDVHRSVEELLGLELKEKVTSVRSL</sequence>
<feature type="compositionally biased region" description="Polar residues" evidence="1">
    <location>
        <begin position="41"/>
        <end position="50"/>
    </location>
</feature>
<protein>
    <submittedName>
        <fullName evidence="2">Uncharacterized protein</fullName>
    </submittedName>
</protein>
<name>A0ABQ8FQ17_9PEZI</name>
<proteinExistence type="predicted"/>
<gene>
    <name evidence="2" type="ORF">B0J12DRAFT_790999</name>
</gene>
<dbReference type="EMBL" id="JAGTJR010000107">
    <property type="protein sequence ID" value="KAH7010708.1"/>
    <property type="molecule type" value="Genomic_DNA"/>
</dbReference>